<dbReference type="AlphaFoldDB" id="A0A2K1FT84"/>
<dbReference type="OrthoDB" id="9809693at2"/>
<dbReference type="GO" id="GO:0006355">
    <property type="term" value="P:regulation of DNA-templated transcription"/>
    <property type="evidence" value="ECO:0007669"/>
    <property type="project" value="InterPro"/>
</dbReference>
<comment type="caution">
    <text evidence="2">The sequence shown here is derived from an EMBL/GenBank/DDBJ whole genome shotgun (WGS) entry which is preliminary data.</text>
</comment>
<dbReference type="GO" id="GO:0008270">
    <property type="term" value="F:zinc ion binding"/>
    <property type="evidence" value="ECO:0007669"/>
    <property type="project" value="InterPro"/>
</dbReference>
<dbReference type="EMBL" id="POWG01000042">
    <property type="protein sequence ID" value="PNQ95757.1"/>
    <property type="molecule type" value="Genomic_DNA"/>
</dbReference>
<dbReference type="RefSeq" id="WP_081863085.1">
    <property type="nucleotide sequence ID" value="NZ_CP007794.1"/>
</dbReference>
<keyword evidence="2" id="KW-0614">Plasmid</keyword>
<dbReference type="Proteomes" id="UP000236268">
    <property type="component" value="Unassembled WGS sequence"/>
</dbReference>
<comment type="similarity">
    <text evidence="1">Belongs to the ros/MucR family.</text>
</comment>
<evidence type="ECO:0000256" key="1">
    <source>
        <dbReference type="ARBA" id="ARBA00007031"/>
    </source>
</evidence>
<accession>A0A2K1FT84</accession>
<dbReference type="Gene3D" id="1.10.10.1550">
    <property type="entry name" value="ROS/MUCR transcriptional regulator protein"/>
    <property type="match status" value="1"/>
</dbReference>
<dbReference type="GO" id="GO:0003677">
    <property type="term" value="F:DNA binding"/>
    <property type="evidence" value="ECO:0007669"/>
    <property type="project" value="InterPro"/>
</dbReference>
<name>A0A2K1FT84_9PROT</name>
<organism evidence="2 3">
    <name type="scientific">Azospirillum argentinense</name>
    <dbReference type="NCBI Taxonomy" id="2970906"/>
    <lineage>
        <taxon>Bacteria</taxon>
        <taxon>Pseudomonadati</taxon>
        <taxon>Pseudomonadota</taxon>
        <taxon>Alphaproteobacteria</taxon>
        <taxon>Rhodospirillales</taxon>
        <taxon>Azospirillaceae</taxon>
        <taxon>Azospirillum</taxon>
    </lineage>
</organism>
<dbReference type="Pfam" id="PF05443">
    <property type="entry name" value="ROS_MUCR"/>
    <property type="match status" value="1"/>
</dbReference>
<sequence>MTDVLEQATRIVAAYVRNHRVGVEQVPPLIAAVRRALTTLGTPAEPPNLVREPAVPIRRSVTPDYIVCLEDGRRLKMLKRHLRTVYGLSPEEYRARWKLPDNYPMTAPNHSASCSALAKARGLGRTGRRLRNAP</sequence>
<gene>
    <name evidence="2" type="ORF">C1S70_27350</name>
</gene>
<proteinExistence type="inferred from homology"/>
<evidence type="ECO:0000313" key="3">
    <source>
        <dbReference type="Proteomes" id="UP000236268"/>
    </source>
</evidence>
<reference evidence="2 3" key="1">
    <citation type="submission" date="2018-01" db="EMBL/GenBank/DDBJ databases">
        <title>Whole genome sequence of Azospirillum brasilense REC3 isolated from strawberry roots.</title>
        <authorList>
            <person name="Fontana C.A."/>
            <person name="Salazar S.M."/>
            <person name="Bassi D."/>
            <person name="Puglisi E."/>
            <person name="Lovaisa N.C."/>
            <person name="Toffoli L.M."/>
            <person name="Pedraza R."/>
            <person name="Cocconcelli P.S."/>
        </authorList>
    </citation>
    <scope>NUCLEOTIDE SEQUENCE [LARGE SCALE GENOMIC DNA]</scope>
    <source>
        <strain evidence="2 3">REC3</strain>
        <plasmid evidence="2">p25unnamed</plasmid>
    </source>
</reference>
<protein>
    <submittedName>
        <fullName evidence="2">MucR family transcriptional regulator</fullName>
    </submittedName>
</protein>
<geneLocation type="plasmid" evidence="2">
    <name>p25unnamed</name>
</geneLocation>
<dbReference type="InterPro" id="IPR008807">
    <property type="entry name" value="ROS_MUCR"/>
</dbReference>
<evidence type="ECO:0000313" key="2">
    <source>
        <dbReference type="EMBL" id="PNQ95757.1"/>
    </source>
</evidence>
<dbReference type="InterPro" id="IPR041920">
    <property type="entry name" value="ROS/MUCR_sf"/>
</dbReference>